<reference evidence="1 2" key="1">
    <citation type="submission" date="2018-02" db="EMBL/GenBank/DDBJ databases">
        <title>The genomes of Aspergillus section Nigri reveals drivers in fungal speciation.</title>
        <authorList>
            <consortium name="DOE Joint Genome Institute"/>
            <person name="Vesth T.C."/>
            <person name="Nybo J."/>
            <person name="Theobald S."/>
            <person name="Brandl J."/>
            <person name="Frisvad J.C."/>
            <person name="Nielsen K.F."/>
            <person name="Lyhne E.K."/>
            <person name="Kogle M.E."/>
            <person name="Kuo A."/>
            <person name="Riley R."/>
            <person name="Clum A."/>
            <person name="Nolan M."/>
            <person name="Lipzen A."/>
            <person name="Salamov A."/>
            <person name="Henrissat B."/>
            <person name="Wiebenga A."/>
            <person name="De vries R.P."/>
            <person name="Grigoriev I.V."/>
            <person name="Mortensen U.H."/>
            <person name="Andersen M.R."/>
            <person name="Baker S.E."/>
        </authorList>
    </citation>
    <scope>NUCLEOTIDE SEQUENCE [LARGE SCALE GENOMIC DNA]</scope>
    <source>
        <strain evidence="1 2">CBS 121057</strain>
    </source>
</reference>
<dbReference type="Proteomes" id="UP000248423">
    <property type="component" value="Unassembled WGS sequence"/>
</dbReference>
<sequence length="373" mass="42191">MDAVVDLTWYEGWLTDQLSHLPFCLHNLRVGDNSQLSIQTVKGLFIAVGSSARENEGLSIDEIIQHLQDDDILEEGEEHLASQRLLIFAILGWQSMLYQAAFNVSSVQELAIHHDSCQPQSGMVFDAYRVSADLSDRPLSILLKAFGNLLPARSSALPRLASENTKLAATWQPLYPTETNAYLFHTLLSVRFQWVDTLALHLDYDKSSRTLSLFSYPSMCLDALQSRGIVYAFASIENAGEDPRADGKDISQFLQEVLLSYRLLFGQSAASRKLFRHAFVPAEITQGHHMDSLLPHLCTRKQLGSSSSAMPLDRPIYFAARDFPVLYERGELIAKELRDARPKSMQDLLRDRRDTLQYWTFWLVSIFGSISIF</sequence>
<dbReference type="STRING" id="1448318.A0A319ERG2"/>
<dbReference type="OrthoDB" id="5428890at2759"/>
<gene>
    <name evidence="1" type="ORF">BO78DRAFT_30111</name>
</gene>
<protein>
    <submittedName>
        <fullName evidence="1">Uncharacterized protein</fullName>
    </submittedName>
</protein>
<name>A0A319ERG2_ASPSB</name>
<dbReference type="AlphaFoldDB" id="A0A319ERG2"/>
<dbReference type="EMBL" id="KZ826326">
    <property type="protein sequence ID" value="PYI09528.1"/>
    <property type="molecule type" value="Genomic_DNA"/>
</dbReference>
<evidence type="ECO:0000313" key="1">
    <source>
        <dbReference type="EMBL" id="PYI09528.1"/>
    </source>
</evidence>
<dbReference type="VEuPathDB" id="FungiDB:BO78DRAFT_30111"/>
<proteinExistence type="predicted"/>
<keyword evidence="2" id="KW-1185">Reference proteome</keyword>
<organism evidence="1 2">
    <name type="scientific">Aspergillus sclerotiicarbonarius (strain CBS 121057 / IBT 28362)</name>
    <dbReference type="NCBI Taxonomy" id="1448318"/>
    <lineage>
        <taxon>Eukaryota</taxon>
        <taxon>Fungi</taxon>
        <taxon>Dikarya</taxon>
        <taxon>Ascomycota</taxon>
        <taxon>Pezizomycotina</taxon>
        <taxon>Eurotiomycetes</taxon>
        <taxon>Eurotiomycetidae</taxon>
        <taxon>Eurotiales</taxon>
        <taxon>Aspergillaceae</taxon>
        <taxon>Aspergillus</taxon>
        <taxon>Aspergillus subgen. Circumdati</taxon>
    </lineage>
</organism>
<evidence type="ECO:0000313" key="2">
    <source>
        <dbReference type="Proteomes" id="UP000248423"/>
    </source>
</evidence>
<accession>A0A319ERG2</accession>